<feature type="transmembrane region" description="Helical" evidence="1">
    <location>
        <begin position="150"/>
        <end position="173"/>
    </location>
</feature>
<name>E7GCA8_9FIRM</name>
<evidence type="ECO:0008006" key="4">
    <source>
        <dbReference type="Google" id="ProtNLM"/>
    </source>
</evidence>
<reference evidence="2 3" key="1">
    <citation type="submission" date="2010-12" db="EMBL/GenBank/DDBJ databases">
        <title>The Genome Sequence of Coprobacillus sp. strain 29_1.</title>
        <authorList>
            <consortium name="The Broad Institute Genome Sequencing Platform"/>
            <person name="Earl A."/>
            <person name="Ward D."/>
            <person name="Feldgarden M."/>
            <person name="Gevers D."/>
            <person name="Daigneault M."/>
            <person name="Sibley C.D."/>
            <person name="White A."/>
            <person name="Strauss J."/>
            <person name="Allen-Vercoe E."/>
            <person name="Young S.K."/>
            <person name="Zeng Q."/>
            <person name="Gargeya S."/>
            <person name="Fitzgerald M."/>
            <person name="Haas B."/>
            <person name="Abouelleil A."/>
            <person name="Alvarado L."/>
            <person name="Arachchi H.M."/>
            <person name="Berlin A."/>
            <person name="Brown A."/>
            <person name="Chapman S.B."/>
            <person name="Chen Z."/>
            <person name="Dunbar C."/>
            <person name="Freedman E."/>
            <person name="Gearin G."/>
            <person name="Gellesch M."/>
            <person name="Goldberg J."/>
            <person name="Griggs A."/>
            <person name="Gujja S."/>
            <person name="Heilman E."/>
            <person name="Heiman D."/>
            <person name="Howarth C."/>
            <person name="Larson L."/>
            <person name="Lui A."/>
            <person name="MacDonald P.J.P."/>
            <person name="Mehta T."/>
            <person name="Montmayeur A."/>
            <person name="Murphy C."/>
            <person name="Neiman D."/>
            <person name="Pearson M."/>
            <person name="Priest M."/>
            <person name="Roberts A."/>
            <person name="Saif S."/>
            <person name="Shea T."/>
            <person name="Shenoy N."/>
            <person name="Sisk P."/>
            <person name="Stolte C."/>
            <person name="Sykes S."/>
            <person name="White J."/>
            <person name="Yandava C."/>
            <person name="Nusbaum C."/>
            <person name="Birren B."/>
        </authorList>
    </citation>
    <scope>NUCLEOTIDE SEQUENCE [LARGE SCALE GENOMIC DNA]</scope>
    <source>
        <strain evidence="2 3">29_1</strain>
    </source>
</reference>
<sequence length="375" mass="44530">MNHELKYNKFHYFEKQQLEDYINEMAKNGKYLTKIHSQYLVFKTEPVHEIYYYVDVYSKKDGFINIPQKEEYFEYFQKNGYQLLDYCEPFSIFTSTQARPIHTDEKVEKDVISKTSHRHFIYDFFMSACGLFLFWAYFSLDVLSISNDYWIMSILFWLFIFLNVFIANIYPFVKYKLTKKVNYTYIHILKRSYYTSILIACLFSLIAVILAKMPYITYEIIIIIYIIVGVVGSCFINKTENIWFALKIPLTLFCLAGLISISYFISGTAYPKVNLPIAAEKPYIIFQQSSLACYVNYEVADGNQLMYFESYSEGLYPIVLKNLLSYSHYTKTTDRGYDLYFISEDNVLVCRDNRILRGNHQLLNTETKKYLEFGW</sequence>
<accession>E7GCA8</accession>
<protein>
    <recommendedName>
        <fullName evidence="4">DUF2812 domain-containing protein</fullName>
    </recommendedName>
</protein>
<dbReference type="eggNOG" id="ENOG5032QAU">
    <property type="taxonomic scope" value="Bacteria"/>
</dbReference>
<evidence type="ECO:0000313" key="3">
    <source>
        <dbReference type="Proteomes" id="UP000003157"/>
    </source>
</evidence>
<evidence type="ECO:0000256" key="1">
    <source>
        <dbReference type="SAM" id="Phobius"/>
    </source>
</evidence>
<dbReference type="STRING" id="100884.GCA_000269565_00050"/>
<feature type="transmembrane region" description="Helical" evidence="1">
    <location>
        <begin position="216"/>
        <end position="236"/>
    </location>
</feature>
<dbReference type="RefSeq" id="WP_008789488.1">
    <property type="nucleotide sequence ID" value="NZ_AKCB01000001.1"/>
</dbReference>
<keyword evidence="1" id="KW-0472">Membrane</keyword>
<proteinExistence type="predicted"/>
<keyword evidence="3" id="KW-1185">Reference proteome</keyword>
<dbReference type="Pfam" id="PF11193">
    <property type="entry name" value="DUF2812"/>
    <property type="match status" value="1"/>
</dbReference>
<feature type="transmembrane region" description="Helical" evidence="1">
    <location>
        <begin position="120"/>
        <end position="138"/>
    </location>
</feature>
<dbReference type="InterPro" id="IPR021359">
    <property type="entry name" value="DUF2812"/>
</dbReference>
<dbReference type="HOGENOM" id="CLU_737150_0_0_9"/>
<dbReference type="GeneID" id="78227988"/>
<feature type="transmembrane region" description="Helical" evidence="1">
    <location>
        <begin position="248"/>
        <end position="266"/>
    </location>
</feature>
<gene>
    <name evidence="2" type="ORF">HMPREF9488_02400</name>
</gene>
<dbReference type="EMBL" id="ADKX01000039">
    <property type="protein sequence ID" value="EFW04117.1"/>
    <property type="molecule type" value="Genomic_DNA"/>
</dbReference>
<dbReference type="Proteomes" id="UP000003157">
    <property type="component" value="Unassembled WGS sequence"/>
</dbReference>
<keyword evidence="1" id="KW-1133">Transmembrane helix</keyword>
<evidence type="ECO:0000313" key="2">
    <source>
        <dbReference type="EMBL" id="EFW04117.1"/>
    </source>
</evidence>
<comment type="caution">
    <text evidence="2">The sequence shown here is derived from an EMBL/GenBank/DDBJ whole genome shotgun (WGS) entry which is preliminary data.</text>
</comment>
<organism evidence="2 3">
    <name type="scientific">Coprobacillus cateniformis</name>
    <dbReference type="NCBI Taxonomy" id="100884"/>
    <lineage>
        <taxon>Bacteria</taxon>
        <taxon>Bacillati</taxon>
        <taxon>Bacillota</taxon>
        <taxon>Erysipelotrichia</taxon>
        <taxon>Erysipelotrichales</taxon>
        <taxon>Coprobacillaceae</taxon>
        <taxon>Coprobacillus</taxon>
    </lineage>
</organism>
<dbReference type="AlphaFoldDB" id="E7GCA8"/>
<feature type="transmembrane region" description="Helical" evidence="1">
    <location>
        <begin position="193"/>
        <end position="210"/>
    </location>
</feature>
<keyword evidence="1" id="KW-0812">Transmembrane</keyword>